<dbReference type="RefSeq" id="WP_074828433.1">
    <property type="nucleotide sequence ID" value="NZ_FOAT01000001.1"/>
</dbReference>
<evidence type="ECO:0000313" key="2">
    <source>
        <dbReference type="Proteomes" id="UP000186015"/>
    </source>
</evidence>
<name>A0A1H7FEC2_RUMAL</name>
<evidence type="ECO:0000313" key="1">
    <source>
        <dbReference type="EMBL" id="SEK24319.1"/>
    </source>
</evidence>
<accession>A0A1H7FEC2</accession>
<reference evidence="1 2" key="1">
    <citation type="submission" date="2016-10" db="EMBL/GenBank/DDBJ databases">
        <authorList>
            <person name="de Groot N.N."/>
        </authorList>
    </citation>
    <scope>NUCLEOTIDE SEQUENCE [LARGE SCALE GENOMIC DNA]</scope>
    <source>
        <strain evidence="1 2">KH2T6</strain>
    </source>
</reference>
<dbReference type="AlphaFoldDB" id="A0A1H7FEC2"/>
<organism evidence="1 2">
    <name type="scientific">Ruminococcus albus</name>
    <dbReference type="NCBI Taxonomy" id="1264"/>
    <lineage>
        <taxon>Bacteria</taxon>
        <taxon>Bacillati</taxon>
        <taxon>Bacillota</taxon>
        <taxon>Clostridia</taxon>
        <taxon>Eubacteriales</taxon>
        <taxon>Oscillospiraceae</taxon>
        <taxon>Ruminococcus</taxon>
    </lineage>
</organism>
<dbReference type="Proteomes" id="UP000186015">
    <property type="component" value="Unassembled WGS sequence"/>
</dbReference>
<sequence>MSEIIRKDVNEQWCHSGIIKAGDYCFINYCAGNVGGTVEEQINGAFDEMEKRLALFDLTLENVVQMDCLFRDVWNIPIMEKVIKERFNGRYPVRKSIQTEFAHVGGENGLQFQADAIAYCGKIDDANA</sequence>
<gene>
    <name evidence="1" type="ORF">SAMN05216469_101231</name>
</gene>
<protein>
    <submittedName>
        <fullName evidence="1">Enamine deaminase RidA, house cleaning of reactive enamine intermediates, YjgF/YER057c/UK114 family</fullName>
    </submittedName>
</protein>
<dbReference type="EMBL" id="FOAT01000001">
    <property type="protein sequence ID" value="SEK24319.1"/>
    <property type="molecule type" value="Genomic_DNA"/>
</dbReference>
<proteinExistence type="predicted"/>
<dbReference type="CDD" id="cd00448">
    <property type="entry name" value="YjgF_YER057c_UK114_family"/>
    <property type="match status" value="1"/>
</dbReference>
<dbReference type="InterPro" id="IPR035959">
    <property type="entry name" value="RutC-like_sf"/>
</dbReference>
<dbReference type="Gene3D" id="3.30.1330.40">
    <property type="entry name" value="RutC-like"/>
    <property type="match status" value="1"/>
</dbReference>
<dbReference type="OrthoDB" id="9796680at2"/>
<dbReference type="SUPFAM" id="SSF55298">
    <property type="entry name" value="YjgF-like"/>
    <property type="match status" value="1"/>
</dbReference>